<keyword evidence="5" id="KW-1185">Reference proteome</keyword>
<dbReference type="RefSeq" id="WP_160616117.1">
    <property type="nucleotide sequence ID" value="NZ_WTYR01000001.1"/>
</dbReference>
<proteinExistence type="predicted"/>
<dbReference type="OrthoDB" id="9803233at2"/>
<keyword evidence="2" id="KW-0012">Acyltransferase</keyword>
<dbReference type="PANTHER" id="PTHR43877:SF5">
    <property type="entry name" value="BLL8307 PROTEIN"/>
    <property type="match status" value="1"/>
</dbReference>
<dbReference type="AlphaFoldDB" id="A0A6I4U3A3"/>
<keyword evidence="1 4" id="KW-0808">Transferase</keyword>
<dbReference type="EMBL" id="WTYR01000001">
    <property type="protein sequence ID" value="MXP09423.1"/>
    <property type="molecule type" value="Genomic_DNA"/>
</dbReference>
<accession>A0A6I4U3A3</accession>
<dbReference type="Gene3D" id="3.40.630.30">
    <property type="match status" value="1"/>
</dbReference>
<sequence>MKIGVADLAAADIRDLITRHQQEMYDNSPPGTSFALDLSGLERPGVTVLSLRDDGELLAVGAMRELDAQSGEVKSMRTADKALRRGAGQALLSYIEQLARERGYGKLMLETGTGDFFEPANRFYILNGFTRRGPFGGYADSEFNLFYEKVL</sequence>
<dbReference type="InterPro" id="IPR000182">
    <property type="entry name" value="GNAT_dom"/>
</dbReference>
<feature type="domain" description="N-acetyltransferase" evidence="3">
    <location>
        <begin position="3"/>
        <end position="151"/>
    </location>
</feature>
<evidence type="ECO:0000256" key="1">
    <source>
        <dbReference type="ARBA" id="ARBA00022679"/>
    </source>
</evidence>
<evidence type="ECO:0000313" key="4">
    <source>
        <dbReference type="EMBL" id="MXP09423.1"/>
    </source>
</evidence>
<organism evidence="4 5">
    <name type="scientific">Alteriqipengyuania halimionae</name>
    <dbReference type="NCBI Taxonomy" id="1926630"/>
    <lineage>
        <taxon>Bacteria</taxon>
        <taxon>Pseudomonadati</taxon>
        <taxon>Pseudomonadota</taxon>
        <taxon>Alphaproteobacteria</taxon>
        <taxon>Sphingomonadales</taxon>
        <taxon>Erythrobacteraceae</taxon>
        <taxon>Alteriqipengyuania</taxon>
    </lineage>
</organism>
<evidence type="ECO:0000256" key="2">
    <source>
        <dbReference type="ARBA" id="ARBA00023315"/>
    </source>
</evidence>
<dbReference type="InterPro" id="IPR016181">
    <property type="entry name" value="Acyl_CoA_acyltransferase"/>
</dbReference>
<comment type="caution">
    <text evidence="4">The sequence shown here is derived from an EMBL/GenBank/DDBJ whole genome shotgun (WGS) entry which is preliminary data.</text>
</comment>
<dbReference type="PROSITE" id="PS51186">
    <property type="entry name" value="GNAT"/>
    <property type="match status" value="1"/>
</dbReference>
<protein>
    <submittedName>
        <fullName evidence="4">GNAT family N-acetyltransferase</fullName>
    </submittedName>
</protein>
<name>A0A6I4U3A3_9SPHN</name>
<dbReference type="SUPFAM" id="SSF55729">
    <property type="entry name" value="Acyl-CoA N-acyltransferases (Nat)"/>
    <property type="match status" value="1"/>
</dbReference>
<dbReference type="GO" id="GO:0016747">
    <property type="term" value="F:acyltransferase activity, transferring groups other than amino-acyl groups"/>
    <property type="evidence" value="ECO:0007669"/>
    <property type="project" value="InterPro"/>
</dbReference>
<reference evidence="4 5" key="1">
    <citation type="submission" date="2019-12" db="EMBL/GenBank/DDBJ databases">
        <title>Genomic-based taxomic classification of the family Erythrobacteraceae.</title>
        <authorList>
            <person name="Xu L."/>
        </authorList>
    </citation>
    <scope>NUCLEOTIDE SEQUENCE [LARGE SCALE GENOMIC DNA]</scope>
    <source>
        <strain evidence="4 5">LMG 29519</strain>
    </source>
</reference>
<dbReference type="InterPro" id="IPR050832">
    <property type="entry name" value="Bact_Acetyltransf"/>
</dbReference>
<evidence type="ECO:0000313" key="5">
    <source>
        <dbReference type="Proteomes" id="UP000429229"/>
    </source>
</evidence>
<evidence type="ECO:0000259" key="3">
    <source>
        <dbReference type="PROSITE" id="PS51186"/>
    </source>
</evidence>
<dbReference type="PANTHER" id="PTHR43877">
    <property type="entry name" value="AMINOALKYLPHOSPHONATE N-ACETYLTRANSFERASE-RELATED-RELATED"/>
    <property type="match status" value="1"/>
</dbReference>
<dbReference type="Proteomes" id="UP000429229">
    <property type="component" value="Unassembled WGS sequence"/>
</dbReference>
<dbReference type="CDD" id="cd04301">
    <property type="entry name" value="NAT_SF"/>
    <property type="match status" value="1"/>
</dbReference>
<dbReference type="Pfam" id="PF00583">
    <property type="entry name" value="Acetyltransf_1"/>
    <property type="match status" value="1"/>
</dbReference>
<gene>
    <name evidence="4" type="ORF">GRI68_04460</name>
</gene>